<organism evidence="1">
    <name type="scientific">Serratia fonticola</name>
    <dbReference type="NCBI Taxonomy" id="47917"/>
    <lineage>
        <taxon>Bacteria</taxon>
        <taxon>Pseudomonadati</taxon>
        <taxon>Pseudomonadota</taxon>
        <taxon>Gammaproteobacteria</taxon>
        <taxon>Enterobacterales</taxon>
        <taxon>Yersiniaceae</taxon>
        <taxon>Serratia</taxon>
    </lineage>
</organism>
<protein>
    <submittedName>
        <fullName evidence="1">Uncharacterized protein</fullName>
    </submittedName>
</protein>
<accession>A0A4U9U682</accession>
<dbReference type="EMBL" id="CABEEZ010000051">
    <property type="protein sequence ID" value="VTR27229.1"/>
    <property type="molecule type" value="Genomic_DNA"/>
</dbReference>
<proteinExistence type="predicted"/>
<gene>
    <name evidence="1" type="ORF">NCTC12965_02499</name>
</gene>
<dbReference type="AlphaFoldDB" id="A0A4U9U682"/>
<evidence type="ECO:0000313" key="1">
    <source>
        <dbReference type="EMBL" id="VTR27229.1"/>
    </source>
</evidence>
<name>A0A4U9U682_SERFO</name>
<sequence>MAHGDPIIHRNGVELFGNAARGFDLFCNQLAQVAQVHMARHKLGEGVDHRNNRFAEIVVGHPGRAP</sequence>
<reference evidence="1" key="1">
    <citation type="submission" date="2019-05" db="EMBL/GenBank/DDBJ databases">
        <authorList>
            <consortium name="Pathogen Informatics"/>
        </authorList>
    </citation>
    <scope>NUCLEOTIDE SEQUENCE [LARGE SCALE GENOMIC DNA]</scope>
    <source>
        <strain evidence="1">NCTC12965</strain>
    </source>
</reference>